<protein>
    <submittedName>
        <fullName evidence="1">Uncharacterized protein</fullName>
    </submittedName>
</protein>
<accession>A0A7K3VRV7</accession>
<evidence type="ECO:0000313" key="2">
    <source>
        <dbReference type="Proteomes" id="UP000471705"/>
    </source>
</evidence>
<dbReference type="Proteomes" id="UP000471705">
    <property type="component" value="Unassembled WGS sequence"/>
</dbReference>
<reference evidence="1 2" key="1">
    <citation type="submission" date="2019-12" db="EMBL/GenBank/DDBJ databases">
        <title>Rhizobium genotypes associated with high levels of biological nitrogen fixation by grain legumes in a temperate-maritime cropping system.</title>
        <authorList>
            <person name="Maluk M."/>
            <person name="Francesc Ferrando Molina F."/>
            <person name="Lopez Del Egido L."/>
            <person name="Lafos M."/>
            <person name="Langarica-Fuentes A."/>
            <person name="Gebre Yohannes G."/>
            <person name="Young M.W."/>
            <person name="Martin P."/>
            <person name="Gantlett R."/>
            <person name="Kenicer G."/>
            <person name="Hawes C."/>
            <person name="Begg G.S."/>
            <person name="Quilliam R.S."/>
            <person name="Squire G.R."/>
            <person name="Poole P.S."/>
            <person name="Young P.W."/>
            <person name="Iannetta P.M."/>
            <person name="James E.K."/>
        </authorList>
    </citation>
    <scope>NUCLEOTIDE SEQUENCE [LARGE SCALE GENOMIC DNA]</scope>
    <source>
        <strain evidence="1 2">JHI54</strain>
    </source>
</reference>
<name>A0A7K3VRV7_RHILE</name>
<dbReference type="EMBL" id="WUFV01000034">
    <property type="protein sequence ID" value="NEK19893.1"/>
    <property type="molecule type" value="Genomic_DNA"/>
</dbReference>
<evidence type="ECO:0000313" key="1">
    <source>
        <dbReference type="EMBL" id="NEK19893.1"/>
    </source>
</evidence>
<proteinExistence type="predicted"/>
<sequence length="193" mass="21743">MSDPEVIHLPSLDPLYLAVGNGLNAFIRIEGFVAMLYATLMEPAPRLLSILSIDAATHVETKCRIISSVAPYRLERNELKLFNALLGRVKRKADFRNKLAHWQVGYWHKNMPVGTSREADALKPRLMPAYFTAGNIGGKTPESIRPQELQEFFDACLVLQKDLLEFNELISRSKDEGNKPRHVKGRSVSKKAT</sequence>
<comment type="caution">
    <text evidence="1">The sequence shown here is derived from an EMBL/GenBank/DDBJ whole genome shotgun (WGS) entry which is preliminary data.</text>
</comment>
<organism evidence="1 2">
    <name type="scientific">Rhizobium leguminosarum</name>
    <dbReference type="NCBI Taxonomy" id="384"/>
    <lineage>
        <taxon>Bacteria</taxon>
        <taxon>Pseudomonadati</taxon>
        <taxon>Pseudomonadota</taxon>
        <taxon>Alphaproteobacteria</taxon>
        <taxon>Hyphomicrobiales</taxon>
        <taxon>Rhizobiaceae</taxon>
        <taxon>Rhizobium/Agrobacterium group</taxon>
        <taxon>Rhizobium</taxon>
    </lineage>
</organism>
<dbReference type="RefSeq" id="WP_164050011.1">
    <property type="nucleotide sequence ID" value="NZ_WUFV01000034.1"/>
</dbReference>
<dbReference type="AlphaFoldDB" id="A0A7K3VRV7"/>
<gene>
    <name evidence="1" type="ORF">GR257_34590</name>
</gene>